<dbReference type="Gramene" id="OB06G17480.1">
    <property type="protein sequence ID" value="OB06G17480.1"/>
    <property type="gene ID" value="OB06G17480"/>
</dbReference>
<feature type="region of interest" description="Disordered" evidence="1">
    <location>
        <begin position="1"/>
        <end position="43"/>
    </location>
</feature>
<dbReference type="AlphaFoldDB" id="J3MCK4"/>
<organism evidence="2">
    <name type="scientific">Oryza brachyantha</name>
    <name type="common">malo sina</name>
    <dbReference type="NCBI Taxonomy" id="4533"/>
    <lineage>
        <taxon>Eukaryota</taxon>
        <taxon>Viridiplantae</taxon>
        <taxon>Streptophyta</taxon>
        <taxon>Embryophyta</taxon>
        <taxon>Tracheophyta</taxon>
        <taxon>Spermatophyta</taxon>
        <taxon>Magnoliopsida</taxon>
        <taxon>Liliopsida</taxon>
        <taxon>Poales</taxon>
        <taxon>Poaceae</taxon>
        <taxon>BOP clade</taxon>
        <taxon>Oryzoideae</taxon>
        <taxon>Oryzeae</taxon>
        <taxon>Oryzinae</taxon>
        <taxon>Oryza</taxon>
    </lineage>
</organism>
<reference evidence="2" key="2">
    <citation type="submission" date="2013-04" db="UniProtKB">
        <authorList>
            <consortium name="EnsemblPlants"/>
        </authorList>
    </citation>
    <scope>IDENTIFICATION</scope>
</reference>
<proteinExistence type="predicted"/>
<keyword evidence="3" id="KW-1185">Reference proteome</keyword>
<dbReference type="Proteomes" id="UP000006038">
    <property type="component" value="Chromosome 6"/>
</dbReference>
<evidence type="ECO:0000313" key="3">
    <source>
        <dbReference type="Proteomes" id="UP000006038"/>
    </source>
</evidence>
<protein>
    <submittedName>
        <fullName evidence="2">Uncharacterized protein</fullName>
    </submittedName>
</protein>
<sequence>LASRRKKRGGGEESSKGKPKQSPRVVRSARARTFAGDPRPAPARPPLPGAAFIVLLRRRAVLWLVGGILVGP</sequence>
<accession>J3MCK4</accession>
<evidence type="ECO:0000256" key="1">
    <source>
        <dbReference type="SAM" id="MobiDB-lite"/>
    </source>
</evidence>
<evidence type="ECO:0000313" key="2">
    <source>
        <dbReference type="EnsemblPlants" id="OB06G17480.1"/>
    </source>
</evidence>
<dbReference type="EnsemblPlants" id="OB06G17480.1">
    <property type="protein sequence ID" value="OB06G17480.1"/>
    <property type="gene ID" value="OB06G17480"/>
</dbReference>
<reference evidence="2" key="1">
    <citation type="journal article" date="2013" name="Nat. Commun.">
        <title>Whole-genome sequencing of Oryza brachyantha reveals mechanisms underlying Oryza genome evolution.</title>
        <authorList>
            <person name="Chen J."/>
            <person name="Huang Q."/>
            <person name="Gao D."/>
            <person name="Wang J."/>
            <person name="Lang Y."/>
            <person name="Liu T."/>
            <person name="Li B."/>
            <person name="Bai Z."/>
            <person name="Luis Goicoechea J."/>
            <person name="Liang C."/>
            <person name="Chen C."/>
            <person name="Zhang W."/>
            <person name="Sun S."/>
            <person name="Liao Y."/>
            <person name="Zhang X."/>
            <person name="Yang L."/>
            <person name="Song C."/>
            <person name="Wang M."/>
            <person name="Shi J."/>
            <person name="Liu G."/>
            <person name="Liu J."/>
            <person name="Zhou H."/>
            <person name="Zhou W."/>
            <person name="Yu Q."/>
            <person name="An N."/>
            <person name="Chen Y."/>
            <person name="Cai Q."/>
            <person name="Wang B."/>
            <person name="Liu B."/>
            <person name="Min J."/>
            <person name="Huang Y."/>
            <person name="Wu H."/>
            <person name="Li Z."/>
            <person name="Zhang Y."/>
            <person name="Yin Y."/>
            <person name="Song W."/>
            <person name="Jiang J."/>
            <person name="Jackson S.A."/>
            <person name="Wing R.A."/>
            <person name="Wang J."/>
            <person name="Chen M."/>
        </authorList>
    </citation>
    <scope>NUCLEOTIDE SEQUENCE [LARGE SCALE GENOMIC DNA]</scope>
    <source>
        <strain evidence="2">cv. IRGC 101232</strain>
    </source>
</reference>
<dbReference type="HOGENOM" id="CLU_2729770_0_0_1"/>
<name>J3MCK4_ORYBR</name>